<reference evidence="1" key="1">
    <citation type="submission" date="2024-11" db="EMBL/GenBank/DDBJ databases">
        <title>Description of Massilia orientalis sp. nov., isolated from rhizosphere soil of Ageratina adenophora.</title>
        <authorList>
            <person name="Wang Y."/>
        </authorList>
    </citation>
    <scope>NUCLEOTIDE SEQUENCE</scope>
    <source>
        <strain evidence="1">YIM B02787</strain>
    </source>
</reference>
<name>A0ACC7MKJ1_9BURK</name>
<sequence>MSSRGTEPWAREKRINTTERNNTMRREAMKFHVSAIALGCIALLSACGGGGGGGTDGAAEQTISFQLPFSGEALIGVPPNSATATLKATASSGGAVTFTSNTPDVCSVSGDQLTLLKLGECSVTATQAGANGYAPVSQRQIFVVPKNPQMIAKFPNPGWQPLDTKPVQLSATFTSGLPAKFTSKTPDVCSVSGTTMTKLANGMCTVVAEQEGNDFYLPALVTGKDSMSVAMAQFMQKNIPIGTELPAKMTFLTGYKDTDNTNEGLIGHFGNQWWCDSCDRAVSNNSFTFTATSDAPPDAWWYSRASFQFFAAGLADADLLSPDGTYRAGVKETALTTPGAAPKGLQLEIQSALHFNLAQNPEWFGAANNKFNVELFLGHFNQKDGKACNVALKATVQPTAAAATNYSVGLKDQFAISETCGLSGLDIMNEVQNYPVIEMRFSAVQPNGQVKNAASKYQTQFKLTGPIYFQ</sequence>
<organism evidence="1 2">
    <name type="scientific">Massilia orientalis</name>
    <dbReference type="NCBI Taxonomy" id="3050128"/>
    <lineage>
        <taxon>Bacteria</taxon>
        <taxon>Pseudomonadati</taxon>
        <taxon>Pseudomonadota</taxon>
        <taxon>Betaproteobacteria</taxon>
        <taxon>Burkholderiales</taxon>
        <taxon>Oxalobacteraceae</taxon>
        <taxon>Telluria group</taxon>
        <taxon>Massilia</taxon>
    </lineage>
</organism>
<dbReference type="Proteomes" id="UP001168096">
    <property type="component" value="Unassembled WGS sequence"/>
</dbReference>
<dbReference type="EMBL" id="JASNRB020000027">
    <property type="protein sequence ID" value="MFJ1471809.1"/>
    <property type="molecule type" value="Genomic_DNA"/>
</dbReference>
<evidence type="ECO:0000313" key="1">
    <source>
        <dbReference type="EMBL" id="MFJ1471809.1"/>
    </source>
</evidence>
<proteinExistence type="predicted"/>
<protein>
    <submittedName>
        <fullName evidence="1">Uncharacterized protein</fullName>
    </submittedName>
</protein>
<comment type="caution">
    <text evidence="1">The sequence shown here is derived from an EMBL/GenBank/DDBJ whole genome shotgun (WGS) entry which is preliminary data.</text>
</comment>
<gene>
    <name evidence="1" type="ORF">QPK29_029155</name>
</gene>
<evidence type="ECO:0000313" key="2">
    <source>
        <dbReference type="Proteomes" id="UP001168096"/>
    </source>
</evidence>
<accession>A0ACC7MKJ1</accession>
<keyword evidence="2" id="KW-1185">Reference proteome</keyword>